<organism evidence="2 3">
    <name type="scientific">Leifsonia aquatica</name>
    <name type="common">Corynebacterium aquaticum</name>
    <dbReference type="NCBI Taxonomy" id="144185"/>
    <lineage>
        <taxon>Bacteria</taxon>
        <taxon>Bacillati</taxon>
        <taxon>Actinomycetota</taxon>
        <taxon>Actinomycetes</taxon>
        <taxon>Micrococcales</taxon>
        <taxon>Microbacteriaceae</taxon>
        <taxon>Leifsonia</taxon>
    </lineage>
</organism>
<keyword evidence="3" id="KW-1185">Reference proteome</keyword>
<sequence length="107" mass="11174">MTATHADWQAASGSEVRAMAPDGTGYDLRLVAVSPARVDNGWVAYTLRFESGADLPAEQQTYELVVGPIAEPVFLVPTGRTADGLALEAVFAQAAGTQAAPTPQKES</sequence>
<dbReference type="Proteomes" id="UP000538196">
    <property type="component" value="Unassembled WGS sequence"/>
</dbReference>
<gene>
    <name evidence="2" type="ORF">FHX33_003592</name>
</gene>
<evidence type="ECO:0000313" key="3">
    <source>
        <dbReference type="Proteomes" id="UP000538196"/>
    </source>
</evidence>
<evidence type="ECO:0000259" key="1">
    <source>
        <dbReference type="Pfam" id="PF21880"/>
    </source>
</evidence>
<dbReference type="AlphaFoldDB" id="A0A7W4UYV4"/>
<proteinExistence type="predicted"/>
<name>A0A7W4UYV4_LEIAQ</name>
<feature type="domain" description="DUF6916" evidence="1">
    <location>
        <begin position="4"/>
        <end position="91"/>
    </location>
</feature>
<dbReference type="InterPro" id="IPR054209">
    <property type="entry name" value="DUF6916"/>
</dbReference>
<dbReference type="Pfam" id="PF21880">
    <property type="entry name" value="DUF6916"/>
    <property type="match status" value="1"/>
</dbReference>
<dbReference type="EMBL" id="JACHVP010000004">
    <property type="protein sequence ID" value="MBB2968816.1"/>
    <property type="molecule type" value="Genomic_DNA"/>
</dbReference>
<reference evidence="2 3" key="1">
    <citation type="submission" date="2020-08" db="EMBL/GenBank/DDBJ databases">
        <title>Sequencing the genomes of 1000 actinobacteria strains.</title>
        <authorList>
            <person name="Klenk H.-P."/>
        </authorList>
    </citation>
    <scope>NUCLEOTIDE SEQUENCE [LARGE SCALE GENOMIC DNA]</scope>
    <source>
        <strain evidence="2 3">DSM 20146</strain>
    </source>
</reference>
<dbReference type="RefSeq" id="WP_021760623.1">
    <property type="nucleotide sequence ID" value="NZ_JACHVP010000004.1"/>
</dbReference>
<accession>A0A7W4UYV4</accession>
<comment type="caution">
    <text evidence="2">The sequence shown here is derived from an EMBL/GenBank/DDBJ whole genome shotgun (WGS) entry which is preliminary data.</text>
</comment>
<protein>
    <recommendedName>
        <fullName evidence="1">DUF6916 domain-containing protein</fullName>
    </recommendedName>
</protein>
<evidence type="ECO:0000313" key="2">
    <source>
        <dbReference type="EMBL" id="MBB2968816.1"/>
    </source>
</evidence>